<dbReference type="EMBL" id="AP023354">
    <property type="protein sequence ID" value="BCJ25898.1"/>
    <property type="molecule type" value="Genomic_DNA"/>
</dbReference>
<accession>A0A810KUW3</accession>
<dbReference type="Pfam" id="PF07690">
    <property type="entry name" value="MFS_1"/>
    <property type="match status" value="1"/>
</dbReference>
<feature type="transmembrane region" description="Helical" evidence="7">
    <location>
        <begin position="281"/>
        <end position="303"/>
    </location>
</feature>
<evidence type="ECO:0000259" key="8">
    <source>
        <dbReference type="PROSITE" id="PS50850"/>
    </source>
</evidence>
<feature type="transmembrane region" description="Helical" evidence="7">
    <location>
        <begin position="338"/>
        <end position="363"/>
    </location>
</feature>
<feature type="domain" description="Major facilitator superfamily (MFS) profile" evidence="8">
    <location>
        <begin position="35"/>
        <end position="430"/>
    </location>
</feature>
<keyword evidence="10" id="KW-1185">Reference proteome</keyword>
<feature type="transmembrane region" description="Helical" evidence="7">
    <location>
        <begin position="160"/>
        <end position="181"/>
    </location>
</feature>
<dbReference type="InterPro" id="IPR020846">
    <property type="entry name" value="MFS_dom"/>
</dbReference>
<feature type="transmembrane region" description="Helical" evidence="7">
    <location>
        <begin position="310"/>
        <end position="332"/>
    </location>
</feature>
<dbReference type="AlphaFoldDB" id="A0A810KUW3"/>
<dbReference type="InterPro" id="IPR011701">
    <property type="entry name" value="MFS"/>
</dbReference>
<keyword evidence="6 7" id="KW-0472">Membrane</keyword>
<evidence type="ECO:0000313" key="10">
    <source>
        <dbReference type="Proteomes" id="UP000680750"/>
    </source>
</evidence>
<proteinExistence type="predicted"/>
<feature type="transmembrane region" description="Helical" evidence="7">
    <location>
        <begin position="193"/>
        <end position="212"/>
    </location>
</feature>
<feature type="transmembrane region" description="Helical" evidence="7">
    <location>
        <begin position="243"/>
        <end position="261"/>
    </location>
</feature>
<feature type="transmembrane region" description="Helical" evidence="7">
    <location>
        <begin position="101"/>
        <end position="120"/>
    </location>
</feature>
<dbReference type="PANTHER" id="PTHR23517:SF2">
    <property type="entry name" value="MULTIDRUG RESISTANCE PROTEIN MDTH"/>
    <property type="match status" value="1"/>
</dbReference>
<sequence length="448" mass="46661">MAAGLSQVGGTIRGEMATSFTTAPTPTEAPGMPPLLRRLFAGIAFSALGSGMSMPYLFVYLTQVRHLPTTQVGLILSWMGVVALVVSPLAGTLIDRFGPRVVLLLGLLGEAAGMAAVGFIDSTVNAVVVASWMAVFNCATFPGSSALLTRLVPVAKRERAYGVQFMLMNAGFGVGGLVASALVDLADPRTFQWLYWIDAASYVGYIVVLLTLPRGTGKLDPVAASDAATPQPGWREVLRDRTLLLVIVVGTLLLTCAYAQMDTGFTAYAVNQAQVPARTLGWAFAANTVVIVAGQLVTLRLVAGRRRSTALGIAGLIWSAAWVVVAISGAFVGRPLAIVAVVLGLAVFGAGETIWAPVMPALVNGLADERVRGRYNALAGMTWTISGIAGPALAGLLIARADGRYWAALCIGGSLLGGLAFLTLRRRLTPTQDGLTPAPTPEPAKSAT</sequence>
<keyword evidence="4 7" id="KW-0812">Transmembrane</keyword>
<evidence type="ECO:0000256" key="7">
    <source>
        <dbReference type="SAM" id="Phobius"/>
    </source>
</evidence>
<dbReference type="PANTHER" id="PTHR23517">
    <property type="entry name" value="RESISTANCE PROTEIN MDTM, PUTATIVE-RELATED-RELATED"/>
    <property type="match status" value="1"/>
</dbReference>
<reference evidence="9" key="1">
    <citation type="submission" date="2020-08" db="EMBL/GenBank/DDBJ databases">
        <title>Whole genome shotgun sequence of Actinocatenispora sera NBRC 101916.</title>
        <authorList>
            <person name="Komaki H."/>
            <person name="Tamura T."/>
        </authorList>
    </citation>
    <scope>NUCLEOTIDE SEQUENCE</scope>
    <source>
        <strain evidence="9">NBRC 101916</strain>
    </source>
</reference>
<feature type="transmembrane region" description="Helical" evidence="7">
    <location>
        <begin position="405"/>
        <end position="424"/>
    </location>
</feature>
<evidence type="ECO:0000313" key="9">
    <source>
        <dbReference type="EMBL" id="BCJ25898.1"/>
    </source>
</evidence>
<protein>
    <submittedName>
        <fullName evidence="9">MFS transporter</fullName>
    </submittedName>
</protein>
<evidence type="ECO:0000256" key="3">
    <source>
        <dbReference type="ARBA" id="ARBA00022475"/>
    </source>
</evidence>
<keyword evidence="5 7" id="KW-1133">Transmembrane helix</keyword>
<feature type="transmembrane region" description="Helical" evidence="7">
    <location>
        <begin position="375"/>
        <end position="399"/>
    </location>
</feature>
<dbReference type="KEGG" id="aser:Asera_00060"/>
<gene>
    <name evidence="9" type="ORF">Asera_00060</name>
</gene>
<feature type="transmembrane region" description="Helical" evidence="7">
    <location>
        <begin position="126"/>
        <end position="148"/>
    </location>
</feature>
<comment type="subcellular location">
    <subcellularLocation>
        <location evidence="1">Cell membrane</location>
        <topology evidence="1">Multi-pass membrane protein</topology>
    </subcellularLocation>
</comment>
<keyword evidence="2" id="KW-0813">Transport</keyword>
<keyword evidence="3" id="KW-1003">Cell membrane</keyword>
<evidence type="ECO:0000256" key="6">
    <source>
        <dbReference type="ARBA" id="ARBA00023136"/>
    </source>
</evidence>
<evidence type="ECO:0000256" key="4">
    <source>
        <dbReference type="ARBA" id="ARBA00022692"/>
    </source>
</evidence>
<dbReference type="GO" id="GO:0022857">
    <property type="term" value="F:transmembrane transporter activity"/>
    <property type="evidence" value="ECO:0007669"/>
    <property type="project" value="InterPro"/>
</dbReference>
<dbReference type="OrthoDB" id="4109786at2"/>
<dbReference type="GO" id="GO:0005886">
    <property type="term" value="C:plasma membrane"/>
    <property type="evidence" value="ECO:0007669"/>
    <property type="project" value="UniProtKB-SubCell"/>
</dbReference>
<dbReference type="Gene3D" id="1.20.1250.20">
    <property type="entry name" value="MFS general substrate transporter like domains"/>
    <property type="match status" value="1"/>
</dbReference>
<evidence type="ECO:0000256" key="1">
    <source>
        <dbReference type="ARBA" id="ARBA00004651"/>
    </source>
</evidence>
<dbReference type="InterPro" id="IPR050171">
    <property type="entry name" value="MFS_Transporters"/>
</dbReference>
<feature type="transmembrane region" description="Helical" evidence="7">
    <location>
        <begin position="73"/>
        <end position="94"/>
    </location>
</feature>
<evidence type="ECO:0000256" key="2">
    <source>
        <dbReference type="ARBA" id="ARBA00022448"/>
    </source>
</evidence>
<dbReference type="Proteomes" id="UP000680750">
    <property type="component" value="Chromosome"/>
</dbReference>
<feature type="transmembrane region" description="Helical" evidence="7">
    <location>
        <begin position="39"/>
        <end position="61"/>
    </location>
</feature>
<name>A0A810KUW3_9ACTN</name>
<dbReference type="PROSITE" id="PS50850">
    <property type="entry name" value="MFS"/>
    <property type="match status" value="1"/>
</dbReference>
<dbReference type="InterPro" id="IPR036259">
    <property type="entry name" value="MFS_trans_sf"/>
</dbReference>
<dbReference type="SUPFAM" id="SSF103473">
    <property type="entry name" value="MFS general substrate transporter"/>
    <property type="match status" value="1"/>
</dbReference>
<organism evidence="9 10">
    <name type="scientific">Actinocatenispora sera</name>
    <dbReference type="NCBI Taxonomy" id="390989"/>
    <lineage>
        <taxon>Bacteria</taxon>
        <taxon>Bacillati</taxon>
        <taxon>Actinomycetota</taxon>
        <taxon>Actinomycetes</taxon>
        <taxon>Micromonosporales</taxon>
        <taxon>Micromonosporaceae</taxon>
        <taxon>Actinocatenispora</taxon>
    </lineage>
</organism>
<evidence type="ECO:0000256" key="5">
    <source>
        <dbReference type="ARBA" id="ARBA00022989"/>
    </source>
</evidence>